<evidence type="ECO:0000256" key="1">
    <source>
        <dbReference type="SAM" id="MobiDB-lite"/>
    </source>
</evidence>
<keyword evidence="5" id="KW-1185">Reference proteome</keyword>
<evidence type="ECO:0000313" key="4">
    <source>
        <dbReference type="EMBL" id="KAK3320273.1"/>
    </source>
</evidence>
<dbReference type="InterPro" id="IPR054215">
    <property type="entry name" value="DUF6923"/>
</dbReference>
<proteinExistence type="predicted"/>
<feature type="compositionally biased region" description="Low complexity" evidence="1">
    <location>
        <begin position="97"/>
        <end position="106"/>
    </location>
</feature>
<accession>A0AAE0I850</accession>
<feature type="compositionally biased region" description="Gly residues" evidence="1">
    <location>
        <begin position="48"/>
        <end position="89"/>
    </location>
</feature>
<reference evidence="4" key="2">
    <citation type="submission" date="2023-06" db="EMBL/GenBank/DDBJ databases">
        <authorList>
            <consortium name="Lawrence Berkeley National Laboratory"/>
            <person name="Haridas S."/>
            <person name="Hensen N."/>
            <person name="Bonometti L."/>
            <person name="Westerberg I."/>
            <person name="Brannstrom I.O."/>
            <person name="Guillou S."/>
            <person name="Cros-Aarteil S."/>
            <person name="Calhoun S."/>
            <person name="Kuo A."/>
            <person name="Mondo S."/>
            <person name="Pangilinan J."/>
            <person name="Riley R."/>
            <person name="Labutti K."/>
            <person name="Andreopoulos B."/>
            <person name="Lipzen A."/>
            <person name="Chen C."/>
            <person name="Yanf M."/>
            <person name="Daum C."/>
            <person name="Ng V."/>
            <person name="Clum A."/>
            <person name="Steindorff A."/>
            <person name="Ohm R."/>
            <person name="Martin F."/>
            <person name="Silar P."/>
            <person name="Natvig D."/>
            <person name="Lalanne C."/>
            <person name="Gautier V."/>
            <person name="Ament-Velasquez S.L."/>
            <person name="Kruys A."/>
            <person name="Hutchinson M.I."/>
            <person name="Powell A.J."/>
            <person name="Barry K."/>
            <person name="Miller A.N."/>
            <person name="Grigoriev I.V."/>
            <person name="Debuchy R."/>
            <person name="Gladieux P."/>
            <person name="Thoren M.H."/>
            <person name="Johannesson H."/>
        </authorList>
    </citation>
    <scope>NUCLEOTIDE SEQUENCE</scope>
    <source>
        <strain evidence="4">SMH4131-1</strain>
    </source>
</reference>
<feature type="domain" description="DUF6923" evidence="3">
    <location>
        <begin position="183"/>
        <end position="409"/>
    </location>
</feature>
<dbReference type="Proteomes" id="UP001286456">
    <property type="component" value="Unassembled WGS sequence"/>
</dbReference>
<reference evidence="4" key="1">
    <citation type="journal article" date="2023" name="Mol. Phylogenet. Evol.">
        <title>Genome-scale phylogeny and comparative genomics of the fungal order Sordariales.</title>
        <authorList>
            <person name="Hensen N."/>
            <person name="Bonometti L."/>
            <person name="Westerberg I."/>
            <person name="Brannstrom I.O."/>
            <person name="Guillou S."/>
            <person name="Cros-Aarteil S."/>
            <person name="Calhoun S."/>
            <person name="Haridas S."/>
            <person name="Kuo A."/>
            <person name="Mondo S."/>
            <person name="Pangilinan J."/>
            <person name="Riley R."/>
            <person name="LaButti K."/>
            <person name="Andreopoulos B."/>
            <person name="Lipzen A."/>
            <person name="Chen C."/>
            <person name="Yan M."/>
            <person name="Daum C."/>
            <person name="Ng V."/>
            <person name="Clum A."/>
            <person name="Steindorff A."/>
            <person name="Ohm R.A."/>
            <person name="Martin F."/>
            <person name="Silar P."/>
            <person name="Natvig D.O."/>
            <person name="Lalanne C."/>
            <person name="Gautier V."/>
            <person name="Ament-Velasquez S.L."/>
            <person name="Kruys A."/>
            <person name="Hutchinson M.I."/>
            <person name="Powell A.J."/>
            <person name="Barry K."/>
            <person name="Miller A.N."/>
            <person name="Grigoriev I.V."/>
            <person name="Debuchy R."/>
            <person name="Gladieux P."/>
            <person name="Hiltunen Thoren M."/>
            <person name="Johannesson H."/>
        </authorList>
    </citation>
    <scope>NUCLEOTIDE SEQUENCE</scope>
    <source>
        <strain evidence="4">SMH4131-1</strain>
    </source>
</reference>
<feature type="compositionally biased region" description="Acidic residues" evidence="1">
    <location>
        <begin position="127"/>
        <end position="141"/>
    </location>
</feature>
<evidence type="ECO:0000256" key="2">
    <source>
        <dbReference type="SAM" id="SignalP"/>
    </source>
</evidence>
<dbReference type="Pfam" id="PF21959">
    <property type="entry name" value="DUF6923"/>
    <property type="match status" value="1"/>
</dbReference>
<comment type="caution">
    <text evidence="4">The sequence shown here is derived from an EMBL/GenBank/DDBJ whole genome shotgun (WGS) entry which is preliminary data.</text>
</comment>
<feature type="chain" id="PRO_5042093824" description="DUF6923 domain-containing protein" evidence="2">
    <location>
        <begin position="21"/>
        <end position="426"/>
    </location>
</feature>
<feature type="region of interest" description="Disordered" evidence="1">
    <location>
        <begin position="23"/>
        <end position="155"/>
    </location>
</feature>
<name>A0AAE0I850_9PEZI</name>
<evidence type="ECO:0000259" key="3">
    <source>
        <dbReference type="Pfam" id="PF21959"/>
    </source>
</evidence>
<feature type="compositionally biased region" description="Acidic residues" evidence="1">
    <location>
        <begin position="411"/>
        <end position="426"/>
    </location>
</feature>
<feature type="region of interest" description="Disordered" evidence="1">
    <location>
        <begin position="393"/>
        <end position="426"/>
    </location>
</feature>
<protein>
    <recommendedName>
        <fullName evidence="3">DUF6923 domain-containing protein</fullName>
    </recommendedName>
</protein>
<gene>
    <name evidence="4" type="ORF">B0T19DRAFT_468504</name>
</gene>
<sequence length="426" mass="45849">MRNNYVLLSLLAAVATPVFSHSTDAAKPAASQPEAKRWFGGRNHNGHHGGGGVGFGSSFGNRPGHGGNGRGNRGGYGPGFGGHRGGNGYYGDDSRGNNHNNHNGDYYNDDGEYRDGGRDPSNYDNYDNYDGDYNDNYDGEDGSNRHHHHNDDEGDYYYNDTSPVFTSDDPTAFTCDSAGYLVQSTTLYTIDLSSGNYAAVTTTLTDQTNAIGYNVRDNFLYGRQGPADGPYNLVRIHSDGTDEVITSLDSIPSSVGDPNTGDIDARGYYWLSSAGGAWWKIDLRHPSNDSFGTIIDSGTADNLGYNIADWVYIPSAGRYLYAIGTKGVPNTSTLLRFHLRGDEQYTWTVVRDFEVDGLPSGTWGAQYGVDTGYVYASDNASGEIWRFPVSESGGDAVKEADGPASGLNDDVGVDFDGEDVGGENLS</sequence>
<feature type="signal peptide" evidence="2">
    <location>
        <begin position="1"/>
        <end position="20"/>
    </location>
</feature>
<keyword evidence="2" id="KW-0732">Signal</keyword>
<dbReference type="AlphaFoldDB" id="A0AAE0I850"/>
<dbReference type="EMBL" id="JAUEPO010000006">
    <property type="protein sequence ID" value="KAK3320273.1"/>
    <property type="molecule type" value="Genomic_DNA"/>
</dbReference>
<evidence type="ECO:0000313" key="5">
    <source>
        <dbReference type="Proteomes" id="UP001286456"/>
    </source>
</evidence>
<organism evidence="4 5">
    <name type="scientific">Cercophora scortea</name>
    <dbReference type="NCBI Taxonomy" id="314031"/>
    <lineage>
        <taxon>Eukaryota</taxon>
        <taxon>Fungi</taxon>
        <taxon>Dikarya</taxon>
        <taxon>Ascomycota</taxon>
        <taxon>Pezizomycotina</taxon>
        <taxon>Sordariomycetes</taxon>
        <taxon>Sordariomycetidae</taxon>
        <taxon>Sordariales</taxon>
        <taxon>Lasiosphaeriaceae</taxon>
        <taxon>Cercophora</taxon>
    </lineage>
</organism>
<dbReference type="SUPFAM" id="SSF75011">
    <property type="entry name" value="3-carboxy-cis,cis-mucoante lactonizing enzyme"/>
    <property type="match status" value="1"/>
</dbReference>